<proteinExistence type="predicted"/>
<name>I4CDY1_DESTA</name>
<reference evidence="2" key="1">
    <citation type="submission" date="2012-06" db="EMBL/GenBank/DDBJ databases">
        <title>Complete sequence of chromosome of Desulfomonile tiedjei DSM 6799.</title>
        <authorList>
            <person name="Lucas S."/>
            <person name="Copeland A."/>
            <person name="Lapidus A."/>
            <person name="Glavina del Rio T."/>
            <person name="Dalin E."/>
            <person name="Tice H."/>
            <person name="Bruce D."/>
            <person name="Goodwin L."/>
            <person name="Pitluck S."/>
            <person name="Peters L."/>
            <person name="Ovchinnikova G."/>
            <person name="Zeytun A."/>
            <person name="Lu M."/>
            <person name="Kyrpides N."/>
            <person name="Mavromatis K."/>
            <person name="Ivanova N."/>
            <person name="Brettin T."/>
            <person name="Detter J.C."/>
            <person name="Han C."/>
            <person name="Larimer F."/>
            <person name="Land M."/>
            <person name="Hauser L."/>
            <person name="Markowitz V."/>
            <person name="Cheng J.-F."/>
            <person name="Hugenholtz P."/>
            <person name="Woyke T."/>
            <person name="Wu D."/>
            <person name="Spring S."/>
            <person name="Schroeder M."/>
            <person name="Brambilla E."/>
            <person name="Klenk H.-P."/>
            <person name="Eisen J.A."/>
        </authorList>
    </citation>
    <scope>NUCLEOTIDE SEQUENCE [LARGE SCALE GENOMIC DNA]</scope>
    <source>
        <strain evidence="2">ATCC 49306 / DSM 6799 / DCB-1</strain>
    </source>
</reference>
<evidence type="ECO:0000313" key="1">
    <source>
        <dbReference type="EMBL" id="AFM27772.1"/>
    </source>
</evidence>
<protein>
    <recommendedName>
        <fullName evidence="3">Transposase</fullName>
    </recommendedName>
</protein>
<evidence type="ECO:0008006" key="3">
    <source>
        <dbReference type="Google" id="ProtNLM"/>
    </source>
</evidence>
<dbReference type="AlphaFoldDB" id="I4CDY1"/>
<gene>
    <name evidence="1" type="ordered locus">Desti_5170</name>
</gene>
<dbReference type="EMBL" id="CP003360">
    <property type="protein sequence ID" value="AFM27772.1"/>
    <property type="molecule type" value="Genomic_DNA"/>
</dbReference>
<dbReference type="eggNOG" id="COG1943">
    <property type="taxonomic scope" value="Bacteria"/>
</dbReference>
<dbReference type="Proteomes" id="UP000006055">
    <property type="component" value="Chromosome"/>
</dbReference>
<dbReference type="STRING" id="706587.Desti_5170"/>
<evidence type="ECO:0000313" key="2">
    <source>
        <dbReference type="Proteomes" id="UP000006055"/>
    </source>
</evidence>
<dbReference type="HOGENOM" id="CLU_2952972_0_0_7"/>
<organism evidence="1 2">
    <name type="scientific">Desulfomonile tiedjei (strain ATCC 49306 / DSM 6799 / DCB-1)</name>
    <dbReference type="NCBI Taxonomy" id="706587"/>
    <lineage>
        <taxon>Bacteria</taxon>
        <taxon>Pseudomonadati</taxon>
        <taxon>Thermodesulfobacteriota</taxon>
        <taxon>Desulfomonilia</taxon>
        <taxon>Desulfomonilales</taxon>
        <taxon>Desulfomonilaceae</taxon>
        <taxon>Desulfomonile</taxon>
    </lineage>
</organism>
<sequence>MGQIARVVVPGCPHLITQRGNRRQQTFFCVEDYRVYVDMISEFVEEETEPNRKGEVSYA</sequence>
<dbReference type="KEGG" id="dti:Desti_5170"/>
<keyword evidence="2" id="KW-1185">Reference proteome</keyword>
<accession>I4CDY1</accession>